<gene>
    <name evidence="7" type="ORF">FOZ63_001966</name>
</gene>
<name>A0A7J6P7F9_PEROL</name>
<feature type="chain" id="PRO_5029656074" description="Cysteine protease" evidence="4">
    <location>
        <begin position="18"/>
        <end position="337"/>
    </location>
</feature>
<feature type="signal peptide" evidence="4">
    <location>
        <begin position="1"/>
        <end position="17"/>
    </location>
</feature>
<evidence type="ECO:0000256" key="2">
    <source>
        <dbReference type="ARBA" id="ARBA00023145"/>
    </source>
</evidence>
<dbReference type="InterPro" id="IPR000169">
    <property type="entry name" value="Pept_cys_AS"/>
</dbReference>
<dbReference type="AlphaFoldDB" id="A0A7J6P7F9"/>
<feature type="domain" description="Cathepsin propeptide inhibitor" evidence="6">
    <location>
        <begin position="27"/>
        <end position="83"/>
    </location>
</feature>
<dbReference type="GO" id="GO:0006508">
    <property type="term" value="P:proteolysis"/>
    <property type="evidence" value="ECO:0007669"/>
    <property type="project" value="InterPro"/>
</dbReference>
<dbReference type="SMART" id="SM00645">
    <property type="entry name" value="Pept_C1"/>
    <property type="match status" value="1"/>
</dbReference>
<keyword evidence="2" id="KW-0865">Zymogen</keyword>
<sequence>MAAILLVLLSFIPLYDFIDQDIANLAFVGFQTKHGKRYRDKEEESKRARIFQDNLEYIEEVNSQNLPYKLGVNEYADLSFEEFSAQMLHPIKVDEKMKEKMLVQAEDDATDLPASVDWRDKNVLNPIKDQRDCGSCWAFSATGALEAQHAIATGKLLSFSEQQLVDCSGGYGNKGCNGGIMEYAYKYIQHHGIDLDSTYPYNAGDNKCQDTLAQKADGLPIGEVNGFYMLPQTDAALMKALVAAPVSIAMFADIAFQFYSSGVYTSFMCQFAGDSINHGIVAVGYGTEEGKDYYLMRNSWGPSWGLDGYFKIKRGGADGDHGECNVLEYMCVATLEG</sequence>
<keyword evidence="4" id="KW-0732">Signal</keyword>
<comment type="caution">
    <text evidence="7">The sequence shown here is derived from an EMBL/GenBank/DDBJ whole genome shotgun (WGS) entry which is preliminary data.</text>
</comment>
<dbReference type="Pfam" id="PF00112">
    <property type="entry name" value="Peptidase_C1"/>
    <property type="match status" value="1"/>
</dbReference>
<feature type="domain" description="Peptidase C1A papain C-terminal" evidence="5">
    <location>
        <begin position="112"/>
        <end position="334"/>
    </location>
</feature>
<evidence type="ECO:0000256" key="1">
    <source>
        <dbReference type="ARBA" id="ARBA00008455"/>
    </source>
</evidence>
<evidence type="ECO:0000259" key="5">
    <source>
        <dbReference type="SMART" id="SM00645"/>
    </source>
</evidence>
<dbReference type="InterPro" id="IPR038765">
    <property type="entry name" value="Papain-like_cys_pep_sf"/>
</dbReference>
<dbReference type="InterPro" id="IPR025660">
    <property type="entry name" value="Pept_his_AS"/>
</dbReference>
<dbReference type="CDD" id="cd02248">
    <property type="entry name" value="Peptidase_C1A"/>
    <property type="match status" value="1"/>
</dbReference>
<dbReference type="PROSITE" id="PS00139">
    <property type="entry name" value="THIOL_PROTEASE_CYS"/>
    <property type="match status" value="1"/>
</dbReference>
<dbReference type="EMBL" id="JABANO010039570">
    <property type="protein sequence ID" value="KAF4691676.1"/>
    <property type="molecule type" value="Genomic_DNA"/>
</dbReference>
<evidence type="ECO:0000256" key="4">
    <source>
        <dbReference type="SAM" id="SignalP"/>
    </source>
</evidence>
<dbReference type="SUPFAM" id="SSF54001">
    <property type="entry name" value="Cysteine proteinases"/>
    <property type="match status" value="1"/>
</dbReference>
<dbReference type="GO" id="GO:0008234">
    <property type="term" value="F:cysteine-type peptidase activity"/>
    <property type="evidence" value="ECO:0007669"/>
    <property type="project" value="InterPro"/>
</dbReference>
<dbReference type="PROSITE" id="PS00639">
    <property type="entry name" value="THIOL_PROTEASE_HIS"/>
    <property type="match status" value="1"/>
</dbReference>
<accession>A0A7J6P7F9</accession>
<dbReference type="Pfam" id="PF08246">
    <property type="entry name" value="Inhibitor_I29"/>
    <property type="match status" value="1"/>
</dbReference>
<keyword evidence="3" id="KW-1015">Disulfide bond</keyword>
<dbReference type="OMA" id="GCLGAFN"/>
<evidence type="ECO:0000313" key="8">
    <source>
        <dbReference type="Proteomes" id="UP000553632"/>
    </source>
</evidence>
<evidence type="ECO:0000313" key="7">
    <source>
        <dbReference type="EMBL" id="KAF4691676.1"/>
    </source>
</evidence>
<protein>
    <recommendedName>
        <fullName evidence="9">Cysteine protease</fullName>
    </recommendedName>
</protein>
<dbReference type="Gene3D" id="3.90.70.10">
    <property type="entry name" value="Cysteine proteinases"/>
    <property type="match status" value="1"/>
</dbReference>
<keyword evidence="8" id="KW-1185">Reference proteome</keyword>
<dbReference type="PRINTS" id="PR00705">
    <property type="entry name" value="PAPAIN"/>
</dbReference>
<evidence type="ECO:0000259" key="6">
    <source>
        <dbReference type="SMART" id="SM00848"/>
    </source>
</evidence>
<dbReference type="InterPro" id="IPR000668">
    <property type="entry name" value="Peptidase_C1A_C"/>
</dbReference>
<dbReference type="InterPro" id="IPR013128">
    <property type="entry name" value="Peptidase_C1A"/>
</dbReference>
<organism evidence="7 8">
    <name type="scientific">Perkinsus olseni</name>
    <name type="common">Perkinsus atlanticus</name>
    <dbReference type="NCBI Taxonomy" id="32597"/>
    <lineage>
        <taxon>Eukaryota</taxon>
        <taxon>Sar</taxon>
        <taxon>Alveolata</taxon>
        <taxon>Perkinsozoa</taxon>
        <taxon>Perkinsea</taxon>
        <taxon>Perkinsida</taxon>
        <taxon>Perkinsidae</taxon>
        <taxon>Perkinsus</taxon>
    </lineage>
</organism>
<dbReference type="PANTHER" id="PTHR12411">
    <property type="entry name" value="CYSTEINE PROTEASE FAMILY C1-RELATED"/>
    <property type="match status" value="1"/>
</dbReference>
<proteinExistence type="inferred from homology"/>
<dbReference type="InterPro" id="IPR013201">
    <property type="entry name" value="Prot_inhib_I29"/>
</dbReference>
<evidence type="ECO:0000256" key="3">
    <source>
        <dbReference type="ARBA" id="ARBA00023157"/>
    </source>
</evidence>
<dbReference type="InterPro" id="IPR039417">
    <property type="entry name" value="Peptidase_C1A_papain-like"/>
</dbReference>
<evidence type="ECO:0008006" key="9">
    <source>
        <dbReference type="Google" id="ProtNLM"/>
    </source>
</evidence>
<dbReference type="Proteomes" id="UP000553632">
    <property type="component" value="Unassembled WGS sequence"/>
</dbReference>
<reference evidence="7 8" key="1">
    <citation type="submission" date="2020-04" db="EMBL/GenBank/DDBJ databases">
        <title>Perkinsus olseni comparative genomics.</title>
        <authorList>
            <person name="Bogema D.R."/>
        </authorList>
    </citation>
    <scope>NUCLEOTIDE SEQUENCE [LARGE SCALE GENOMIC DNA]</scope>
    <source>
        <strain evidence="7 8">ATCC PRA-207</strain>
    </source>
</reference>
<comment type="similarity">
    <text evidence="1">Belongs to the peptidase C1 family.</text>
</comment>
<dbReference type="FunFam" id="3.90.70.10:FF:000039">
    <property type="entry name" value="Cysteine proteinase 2, putative"/>
    <property type="match status" value="1"/>
</dbReference>
<dbReference type="SMART" id="SM00848">
    <property type="entry name" value="Inhibitor_I29"/>
    <property type="match status" value="1"/>
</dbReference>